<dbReference type="Pfam" id="PF00619">
    <property type="entry name" value="CARD"/>
    <property type="match status" value="1"/>
</dbReference>
<dbReference type="Proteomes" id="UP000018468">
    <property type="component" value="Linkage group LG10"/>
</dbReference>
<feature type="region of interest" description="Disordered" evidence="3">
    <location>
        <begin position="101"/>
        <end position="186"/>
    </location>
</feature>
<reference evidence="6" key="3">
    <citation type="submission" date="2025-09" db="UniProtKB">
        <authorList>
            <consortium name="Ensembl"/>
        </authorList>
    </citation>
    <scope>IDENTIFICATION</scope>
</reference>
<dbReference type="AlphaFoldDB" id="W5N8Y5"/>
<dbReference type="EMBL" id="AHAT01000570">
    <property type="status" value="NOT_ANNOTATED_CDS"/>
    <property type="molecule type" value="Genomic_DNA"/>
</dbReference>
<dbReference type="SUPFAM" id="SSF50156">
    <property type="entry name" value="PDZ domain-like"/>
    <property type="match status" value="1"/>
</dbReference>
<keyword evidence="1" id="KW-0597">Phosphoprotein</keyword>
<organism evidence="6 7">
    <name type="scientific">Lepisosteus oculatus</name>
    <name type="common">Spotted gar</name>
    <dbReference type="NCBI Taxonomy" id="7918"/>
    <lineage>
        <taxon>Eukaryota</taxon>
        <taxon>Metazoa</taxon>
        <taxon>Chordata</taxon>
        <taxon>Craniata</taxon>
        <taxon>Vertebrata</taxon>
        <taxon>Euteleostomi</taxon>
        <taxon>Actinopterygii</taxon>
        <taxon>Neopterygii</taxon>
        <taxon>Holostei</taxon>
        <taxon>Semionotiformes</taxon>
        <taxon>Lepisosteidae</taxon>
        <taxon>Lepisosteus</taxon>
    </lineage>
</organism>
<feature type="domain" description="Guanylate kinase-like" evidence="4">
    <location>
        <begin position="855"/>
        <end position="1000"/>
    </location>
</feature>
<dbReference type="EMBL" id="AHAT01000567">
    <property type="status" value="NOT_ANNOTATED_CDS"/>
    <property type="molecule type" value="Genomic_DNA"/>
</dbReference>
<evidence type="ECO:0000256" key="1">
    <source>
        <dbReference type="ARBA" id="ARBA00022553"/>
    </source>
</evidence>
<feature type="domain" description="CARD" evidence="5">
    <location>
        <begin position="11"/>
        <end position="103"/>
    </location>
</feature>
<dbReference type="EMBL" id="AHAT01000566">
    <property type="status" value="NOT_ANNOTATED_CDS"/>
    <property type="molecule type" value="Genomic_DNA"/>
</dbReference>
<dbReference type="GO" id="GO:0050776">
    <property type="term" value="P:regulation of immune response"/>
    <property type="evidence" value="ECO:0000318"/>
    <property type="project" value="GO_Central"/>
</dbReference>
<dbReference type="FunFam" id="1.10.533.10:FF:000003">
    <property type="entry name" value="Caspase recruitment domain family, member 11"/>
    <property type="match status" value="1"/>
</dbReference>
<dbReference type="GeneTree" id="ENSGT00940000160777"/>
<evidence type="ECO:0000259" key="4">
    <source>
        <dbReference type="PROSITE" id="PS50052"/>
    </source>
</evidence>
<dbReference type="HOGENOM" id="CLU_009760_0_0_1"/>
<evidence type="ECO:0000313" key="6">
    <source>
        <dbReference type="Ensembl" id="ENSLOCP00000017094.1"/>
    </source>
</evidence>
<dbReference type="eggNOG" id="KOG0708">
    <property type="taxonomic scope" value="Eukaryota"/>
</dbReference>
<dbReference type="InterPro" id="IPR027417">
    <property type="entry name" value="P-loop_NTPase"/>
</dbReference>
<keyword evidence="7" id="KW-1185">Reference proteome</keyword>
<dbReference type="InterPro" id="IPR011029">
    <property type="entry name" value="DEATH-like_dom_sf"/>
</dbReference>
<reference evidence="6" key="2">
    <citation type="submission" date="2025-08" db="UniProtKB">
        <authorList>
            <consortium name="Ensembl"/>
        </authorList>
    </citation>
    <scope>IDENTIFICATION</scope>
</reference>
<dbReference type="InterPro" id="IPR001315">
    <property type="entry name" value="CARD"/>
</dbReference>
<dbReference type="Bgee" id="ENSLOCG00000013861">
    <property type="expression patterns" value="Expressed in pharyngeal gill and 7 other cell types or tissues"/>
</dbReference>
<keyword evidence="2" id="KW-0175">Coiled coil</keyword>
<feature type="compositionally biased region" description="Basic and acidic residues" evidence="3">
    <location>
        <begin position="354"/>
        <end position="364"/>
    </location>
</feature>
<dbReference type="Gene3D" id="3.40.50.300">
    <property type="entry name" value="P-loop containing nucleotide triphosphate hydrolases"/>
    <property type="match status" value="1"/>
</dbReference>
<dbReference type="Gene3D" id="1.10.533.10">
    <property type="entry name" value="Death Domain, Fas"/>
    <property type="match status" value="1"/>
</dbReference>
<dbReference type="STRING" id="7918.ENSLOCP00000017094"/>
<dbReference type="Gene3D" id="2.30.42.10">
    <property type="match status" value="1"/>
</dbReference>
<dbReference type="InParanoid" id="W5N8Y5"/>
<dbReference type="PROSITE" id="PS50052">
    <property type="entry name" value="GUANYLATE_KINASE_2"/>
    <property type="match status" value="1"/>
</dbReference>
<dbReference type="GO" id="GO:0042981">
    <property type="term" value="P:regulation of apoptotic process"/>
    <property type="evidence" value="ECO:0007669"/>
    <property type="project" value="InterPro"/>
</dbReference>
<dbReference type="Ensembl" id="ENSLOCT00000017124.1">
    <property type="protein sequence ID" value="ENSLOCP00000017094.1"/>
    <property type="gene ID" value="ENSLOCG00000013861.1"/>
</dbReference>
<proteinExistence type="predicted"/>
<dbReference type="InterPro" id="IPR036034">
    <property type="entry name" value="PDZ_sf"/>
</dbReference>
<feature type="compositionally biased region" description="Polar residues" evidence="3">
    <location>
        <begin position="161"/>
        <end position="186"/>
    </location>
</feature>
<dbReference type="PANTHER" id="PTHR14559">
    <property type="entry name" value="CASPASE RECRUITMENT DOMAIN FAMILY"/>
    <property type="match status" value="1"/>
</dbReference>
<evidence type="ECO:0000256" key="2">
    <source>
        <dbReference type="ARBA" id="ARBA00023054"/>
    </source>
</evidence>
<evidence type="ECO:0000313" key="7">
    <source>
        <dbReference type="Proteomes" id="UP000018468"/>
    </source>
</evidence>
<reference evidence="7" key="1">
    <citation type="submission" date="2011-12" db="EMBL/GenBank/DDBJ databases">
        <title>The Draft Genome of Lepisosteus oculatus.</title>
        <authorList>
            <consortium name="The Broad Institute Genome Assembly &amp; Analysis Group"/>
            <consortium name="Computational R&amp;D Group"/>
            <consortium name="and Sequencing Platform"/>
            <person name="Di Palma F."/>
            <person name="Alfoldi J."/>
            <person name="Johnson J."/>
            <person name="Berlin A."/>
            <person name="Gnerre S."/>
            <person name="Jaffe D."/>
            <person name="MacCallum I."/>
            <person name="Young S."/>
            <person name="Walker B.J."/>
            <person name="Lander E.S."/>
            <person name="Lindblad-Toh K."/>
        </authorList>
    </citation>
    <scope>NUCLEOTIDE SEQUENCE [LARGE SCALE GENOMIC DNA]</scope>
</reference>
<dbReference type="InterPro" id="IPR008144">
    <property type="entry name" value="Guanylate_kin-like_dom"/>
</dbReference>
<protein>
    <submittedName>
        <fullName evidence="6">Caspase recruitment domain family member 14</fullName>
    </submittedName>
</protein>
<dbReference type="SUPFAM" id="SSF52540">
    <property type="entry name" value="P-loop containing nucleoside triphosphate hydrolases"/>
    <property type="match status" value="1"/>
</dbReference>
<dbReference type="EMBL" id="AHAT01000568">
    <property type="status" value="NOT_ANNOTATED_CDS"/>
    <property type="molecule type" value="Genomic_DNA"/>
</dbReference>
<dbReference type="GO" id="GO:0043123">
    <property type="term" value="P:positive regulation of canonical NF-kappaB signal transduction"/>
    <property type="evidence" value="ECO:0000318"/>
    <property type="project" value="GO_Central"/>
</dbReference>
<dbReference type="SUPFAM" id="SSF47986">
    <property type="entry name" value="DEATH domain"/>
    <property type="match status" value="1"/>
</dbReference>
<dbReference type="FunFam" id="3.40.50.300:FF:001294">
    <property type="entry name" value="Caspase recruitment domain family member 14"/>
    <property type="match status" value="1"/>
</dbReference>
<feature type="region of interest" description="Disordered" evidence="3">
    <location>
        <begin position="350"/>
        <end position="380"/>
    </location>
</feature>
<accession>W5N8Y5</accession>
<name>W5N8Y5_LEPOC</name>
<dbReference type="EMBL" id="AHAT01000569">
    <property type="status" value="NOT_ANNOTATED_CDS"/>
    <property type="molecule type" value="Genomic_DNA"/>
</dbReference>
<evidence type="ECO:0000259" key="5">
    <source>
        <dbReference type="PROSITE" id="PS50209"/>
    </source>
</evidence>
<feature type="compositionally biased region" description="Polar residues" evidence="3">
    <location>
        <begin position="106"/>
        <end position="115"/>
    </location>
</feature>
<evidence type="ECO:0000256" key="3">
    <source>
        <dbReference type="SAM" id="MobiDB-lite"/>
    </source>
</evidence>
<dbReference type="PANTHER" id="PTHR14559:SF1">
    <property type="entry name" value="CASPASE RECRUITMENT DOMAIN-CONTAINING PROTEIN 14"/>
    <property type="match status" value="1"/>
</dbReference>
<dbReference type="PROSITE" id="PS50209">
    <property type="entry name" value="CARD"/>
    <property type="match status" value="1"/>
</dbReference>
<sequence length="1014" mass="113469">PGGMSEQKELDEEALWELIDDNRHCVSLGVQPCLLIPYLRQARVLDELDEDEILHCLQFTNRCMKTSRMLDILRTRGRNGAIAFLESLMIHYPKLYTKISGREPSDTQSGFSGKSSALDCRTGPARPDSLRSGLVCVSSRTGPARLPEDTGTAQSSQSSQATEDTGTAQSSQATEDTGTAQSSADHQGILNTGSAAHITPHPIFSAVAKFSFSQYPSLPALPSPLPLCPQAREDILETDLEEALDGRCELMEQIHCLREEHDRLVSEHEELLEQKESLALQAQKLTLDCEMYQQKSAVMQAQLRDLQAERDQAYLARDDAQAQIAKSLSEKDALRLQVVELQDQLFTLQTQQAQRDEEREEERVRKKSRGQRGHQGGQEGPHVACLCRYASAAQDLQQQLSLAGHPGPGRPTWPGQAVPDERNRHATAWRCVYQQVSLFACEAVLLSKASVSPRYYKDCFCWQDCDEPLCSFGSQKAEPPSSESLRRREEELQHNRERWGRGCTLSDRARESLYGDKRQVQCPTINTHPRVAPFCNRMYKLYKLKSQPAHGSPSPCRIFMERMRPQALRHHSHVTTISFQGEALLSQLQVVGGNETGVFVHCVTEGSAAHSVGIRPGTQIMAVSGAQSDHSAVRFVVLGQACCLQHLPILQNKQDKHDKTEEAIQPIYLICYLLAKSSYSSLVYGIVTHPCHSFSSENLTVYTYCKMKLKSQLQVSRSTQVLTRILRTVPKETIRRITCDSASAAVGFLCRAQRLLIRAIEDLAFQHLPSRRTDRAQCSGKQKAVRIVSTGQQCRSPLWVPSSLGAEPRQHPGGSAVSFSCVNLMPYTLVTPHRPPTARPVIILPRILGQILNDRLAEVQGFQKCEPEPLPDGDYASRLQRGDVLEESENSPRRCCTVQAVDKAMAQGAHCLLPLGLDCIRRLHRVEIFPIIIFIVSSERSARRLRHKLQRQGSSEEQLLECSRCEEQLLDKLPCLYRTILPDSWSDSAALLARLRSTILEEQAKIVWVEKDLC</sequence>